<evidence type="ECO:0000313" key="2">
    <source>
        <dbReference type="EMBL" id="THV30022.1"/>
    </source>
</evidence>
<dbReference type="PANTHER" id="PTHR36451:SF1">
    <property type="entry name" value="OMEGA-HYDROXY-BETA-DIHYDROMENAQUINONE-9 SULFOTRANSFERASE STF3"/>
    <property type="match status" value="1"/>
</dbReference>
<dbReference type="Pfam" id="PF13469">
    <property type="entry name" value="Sulfotransfer_3"/>
    <property type="match status" value="1"/>
</dbReference>
<name>A0A4S8PKC8_9ACTN</name>
<evidence type="ECO:0000313" key="3">
    <source>
        <dbReference type="Proteomes" id="UP000305792"/>
    </source>
</evidence>
<dbReference type="InterPro" id="IPR027417">
    <property type="entry name" value="P-loop_NTPase"/>
</dbReference>
<organism evidence="2 3">
    <name type="scientific">Glycomyces paridis</name>
    <dbReference type="NCBI Taxonomy" id="2126555"/>
    <lineage>
        <taxon>Bacteria</taxon>
        <taxon>Bacillati</taxon>
        <taxon>Actinomycetota</taxon>
        <taxon>Actinomycetes</taxon>
        <taxon>Glycomycetales</taxon>
        <taxon>Glycomycetaceae</taxon>
        <taxon>Glycomyces</taxon>
    </lineage>
</organism>
<comment type="caution">
    <text evidence="2">The sequence shown here is derived from an EMBL/GenBank/DDBJ whole genome shotgun (WGS) entry which is preliminary data.</text>
</comment>
<feature type="region of interest" description="Disordered" evidence="1">
    <location>
        <begin position="1"/>
        <end position="28"/>
    </location>
</feature>
<dbReference type="SUPFAM" id="SSF52540">
    <property type="entry name" value="P-loop containing nucleoside triphosphate hydrolases"/>
    <property type="match status" value="1"/>
</dbReference>
<dbReference type="Gene3D" id="3.40.50.300">
    <property type="entry name" value="P-loop containing nucleotide triphosphate hydrolases"/>
    <property type="match status" value="1"/>
</dbReference>
<accession>A0A4S8PKC8</accession>
<dbReference type="AlphaFoldDB" id="A0A4S8PKC8"/>
<dbReference type="GO" id="GO:0016740">
    <property type="term" value="F:transferase activity"/>
    <property type="evidence" value="ECO:0007669"/>
    <property type="project" value="UniProtKB-KW"/>
</dbReference>
<proteinExistence type="predicted"/>
<reference evidence="2 3" key="1">
    <citation type="journal article" date="2018" name="Int. J. Syst. Evol. Microbiol.">
        <title>Glycomyces paridis sp. nov., isolated from the medicinal plant Paris polyphylla.</title>
        <authorList>
            <person name="Fang X.M."/>
            <person name="Bai J.L."/>
            <person name="Su J."/>
            <person name="Zhao L.L."/>
            <person name="Liu H.Y."/>
            <person name="Ma B.P."/>
            <person name="Zhang Y.Q."/>
            <person name="Yu L.Y."/>
        </authorList>
    </citation>
    <scope>NUCLEOTIDE SEQUENCE [LARGE SCALE GENOMIC DNA]</scope>
    <source>
        <strain evidence="2 3">CPCC 204357</strain>
    </source>
</reference>
<keyword evidence="3" id="KW-1185">Reference proteome</keyword>
<gene>
    <name evidence="2" type="ORF">E9998_06460</name>
</gene>
<protein>
    <submittedName>
        <fullName evidence="2">Sulfotransferase</fullName>
    </submittedName>
</protein>
<dbReference type="Proteomes" id="UP000305792">
    <property type="component" value="Unassembled WGS sequence"/>
</dbReference>
<dbReference type="PANTHER" id="PTHR36451">
    <property type="entry name" value="PAPS-DEPENDENT SULFOTRANSFERASE STF3"/>
    <property type="match status" value="1"/>
</dbReference>
<keyword evidence="2" id="KW-0808">Transferase</keyword>
<evidence type="ECO:0000256" key="1">
    <source>
        <dbReference type="SAM" id="MobiDB-lite"/>
    </source>
</evidence>
<dbReference type="InterPro" id="IPR052736">
    <property type="entry name" value="Stf3_sulfotransferase"/>
</dbReference>
<sequence length="427" mass="48644">MPGCAAEPRCAPVRRPSNDSPSKGLGSVRRVSRMVGPVNAMMQSSANRQRGKVDEVFDKLVAQAEAASVGSAAGDEAFLEEYRFLIREAAAVRSMSGVGWMGITGDIRGRMTNRFRVRRLLAEHPEIAQERIEAPIIVTGLPRTATTLAHKILAKHEGNRAPLMWELQATDRADMDPADRKRRIKVARQAASFGHKFSPALPQIHAMEPESPEECVFALPHGRNWLVCSRMPGYREFLETRDFLPDFQYYKAVLQTLQAGGPRRRWVLKSPYHLEHLETLLKVFPDAKIMWTHRDPNTVMGSWCSLMETGVALCNRTYDPHDIGRDWLEMLSQMVRVGRDVRTHLPRERVVDVSYHQLTANPFEEMPAIFKKLDMEWKGADEDNLRAAMERPWMKRGHEYSLGHYGLDPDMIDRAFGDYARMVHGMR</sequence>
<dbReference type="EMBL" id="STGX01000004">
    <property type="protein sequence ID" value="THV30022.1"/>
    <property type="molecule type" value="Genomic_DNA"/>
</dbReference>